<evidence type="ECO:0000256" key="2">
    <source>
        <dbReference type="ARBA" id="ARBA00022857"/>
    </source>
</evidence>
<dbReference type="HAMAP" id="MF_01925">
    <property type="entry name" value="P5C_reductase"/>
    <property type="match status" value="1"/>
</dbReference>
<comment type="caution">
    <text evidence="6">The sequence shown here is derived from an EMBL/GenBank/DDBJ whole genome shotgun (WGS) entry which is preliminary data.</text>
</comment>
<keyword evidence="7" id="KW-1185">Reference proteome</keyword>
<dbReference type="EMBL" id="JPKY01000009">
    <property type="protein sequence ID" value="KFH47461.1"/>
    <property type="molecule type" value="Genomic_DNA"/>
</dbReference>
<keyword evidence="3" id="KW-0560">Oxidoreductase</keyword>
<accession>A0A086TDM9</accession>
<feature type="domain" description="Pyrroline-5-carboxylate reductase catalytic N-terminal" evidence="4">
    <location>
        <begin position="33"/>
        <end position="137"/>
    </location>
</feature>
<dbReference type="Gene3D" id="1.10.3730.10">
    <property type="entry name" value="ProC C-terminal domain-like"/>
    <property type="match status" value="1"/>
</dbReference>
<proteinExistence type="inferred from homology"/>
<reference evidence="7" key="1">
    <citation type="journal article" date="2014" name="Genome Announc.">
        <title>Genome sequence and annotation of Acremonium chrysogenum, producer of the beta-lactam antibiotic cephalosporin C.</title>
        <authorList>
            <person name="Terfehr D."/>
            <person name="Dahlmann T.A."/>
            <person name="Specht T."/>
            <person name="Zadra I."/>
            <person name="Kuernsteiner H."/>
            <person name="Kueck U."/>
        </authorList>
    </citation>
    <scope>NUCLEOTIDE SEQUENCE [LARGE SCALE GENOMIC DNA]</scope>
    <source>
        <strain evidence="7">ATCC 11550 / CBS 779.69 / DSM 880 / IAM 14645 / JCM 23072 / IMI 49137</strain>
    </source>
</reference>
<name>A0A086TDM9_HAPC1</name>
<dbReference type="InterPro" id="IPR029036">
    <property type="entry name" value="P5CR_dimer"/>
</dbReference>
<evidence type="ECO:0000256" key="1">
    <source>
        <dbReference type="ARBA" id="ARBA00005525"/>
    </source>
</evidence>
<dbReference type="SUPFAM" id="SSF48179">
    <property type="entry name" value="6-phosphogluconate dehydrogenase C-terminal domain-like"/>
    <property type="match status" value="1"/>
</dbReference>
<dbReference type="HOGENOM" id="CLU_042344_1_1_1"/>
<evidence type="ECO:0000313" key="6">
    <source>
        <dbReference type="EMBL" id="KFH47461.1"/>
    </source>
</evidence>
<evidence type="ECO:0000259" key="4">
    <source>
        <dbReference type="Pfam" id="PF03807"/>
    </source>
</evidence>
<evidence type="ECO:0000256" key="3">
    <source>
        <dbReference type="ARBA" id="ARBA00023002"/>
    </source>
</evidence>
<keyword evidence="2" id="KW-0521">NADP</keyword>
<dbReference type="InterPro" id="IPR008927">
    <property type="entry name" value="6-PGluconate_DH-like_C_sf"/>
</dbReference>
<evidence type="ECO:0000313" key="7">
    <source>
        <dbReference type="Proteomes" id="UP000029964"/>
    </source>
</evidence>
<dbReference type="Gene3D" id="3.40.50.720">
    <property type="entry name" value="NAD(P)-binding Rossmann-like Domain"/>
    <property type="match status" value="1"/>
</dbReference>
<dbReference type="InterPro" id="IPR000304">
    <property type="entry name" value="Pyrroline-COOH_reductase"/>
</dbReference>
<dbReference type="InterPro" id="IPR036291">
    <property type="entry name" value="NAD(P)-bd_dom_sf"/>
</dbReference>
<gene>
    <name evidence="6" type="ORF">ACRE_016780</name>
</gene>
<dbReference type="Pfam" id="PF03807">
    <property type="entry name" value="F420_oxidored"/>
    <property type="match status" value="1"/>
</dbReference>
<dbReference type="SUPFAM" id="SSF51735">
    <property type="entry name" value="NAD(P)-binding Rossmann-fold domains"/>
    <property type="match status" value="1"/>
</dbReference>
<dbReference type="GO" id="GO:0055129">
    <property type="term" value="P:L-proline biosynthetic process"/>
    <property type="evidence" value="ECO:0007669"/>
    <property type="project" value="TreeGrafter"/>
</dbReference>
<dbReference type="Pfam" id="PF14748">
    <property type="entry name" value="P5CR_dimer"/>
    <property type="match status" value="1"/>
</dbReference>
<dbReference type="PANTHER" id="PTHR11645">
    <property type="entry name" value="PYRROLINE-5-CARBOXYLATE REDUCTASE"/>
    <property type="match status" value="1"/>
</dbReference>
<dbReference type="InterPro" id="IPR028939">
    <property type="entry name" value="P5C_Rdtase_cat_N"/>
</dbReference>
<dbReference type="AlphaFoldDB" id="A0A086TDM9"/>
<comment type="similarity">
    <text evidence="1">Belongs to the pyrroline-5-carboxylate reductase family.</text>
</comment>
<dbReference type="OrthoDB" id="10263291at2759"/>
<sequence>MVHGDTLSACSAAVRPPCQRPDTQARSFNKAITLGNLGKAIIANLAVRRQSESSVPLFSDFIACVRTEQSRKALEDQFAEHHSGGRFRVTTGENVRALECSDVVILAVDPADVEHVLSEPGCREALRGKLLISVAAGWSRQKLETALYGSPTTAENSGDGSRAYILRALPNIAALAGQGLTAMEISDPPLPESHLRLADAIFQSVGKTAHTPPHLMDATTAVAGSTPAFFSIICDALIDASVAVGMPRELARTMIVQSMQGTASMLQGGLSTAQVRDQGTSAEGCTIGGIMVLEEGAVRGHVGRALREAVTIARQMGHVQHVNDTRH</sequence>
<feature type="domain" description="Pyrroline-5-carboxylate reductase dimerisation" evidence="5">
    <location>
        <begin position="214"/>
        <end position="316"/>
    </location>
</feature>
<organism evidence="6 7">
    <name type="scientific">Hapsidospora chrysogenum (strain ATCC 11550 / CBS 779.69 / DSM 880 / IAM 14645 / JCM 23072 / IMI 49137)</name>
    <name type="common">Acremonium chrysogenum</name>
    <dbReference type="NCBI Taxonomy" id="857340"/>
    <lineage>
        <taxon>Eukaryota</taxon>
        <taxon>Fungi</taxon>
        <taxon>Dikarya</taxon>
        <taxon>Ascomycota</taxon>
        <taxon>Pezizomycotina</taxon>
        <taxon>Sordariomycetes</taxon>
        <taxon>Hypocreomycetidae</taxon>
        <taxon>Hypocreales</taxon>
        <taxon>Bionectriaceae</taxon>
        <taxon>Hapsidospora</taxon>
    </lineage>
</organism>
<dbReference type="STRING" id="857340.A0A086TDM9"/>
<dbReference type="GO" id="GO:0004735">
    <property type="term" value="F:pyrroline-5-carboxylate reductase activity"/>
    <property type="evidence" value="ECO:0007669"/>
    <property type="project" value="InterPro"/>
</dbReference>
<dbReference type="Proteomes" id="UP000029964">
    <property type="component" value="Unassembled WGS sequence"/>
</dbReference>
<dbReference type="FunFam" id="1.10.3730.10:FF:000001">
    <property type="entry name" value="Pyrroline-5-carboxylate reductase"/>
    <property type="match status" value="1"/>
</dbReference>
<evidence type="ECO:0000259" key="5">
    <source>
        <dbReference type="Pfam" id="PF14748"/>
    </source>
</evidence>
<protein>
    <submittedName>
        <fullName evidence="6">Pyrroline-5-carboxylate reductase-like protein</fullName>
    </submittedName>
</protein>
<dbReference type="PANTHER" id="PTHR11645:SF27">
    <property type="entry name" value="HYPOTHETICAL PYRROLINE-5-CARBOXYLATE REDUCTASE (EUROFUNG)"/>
    <property type="match status" value="1"/>
</dbReference>